<dbReference type="Gene3D" id="3.40.50.1110">
    <property type="entry name" value="SGNH hydrolase"/>
    <property type="match status" value="1"/>
</dbReference>
<dbReference type="InterPro" id="IPR035669">
    <property type="entry name" value="SGNH_plant_lipase-like"/>
</dbReference>
<dbReference type="EMBL" id="UZAU01000839">
    <property type="status" value="NOT_ANNOTATED_CDS"/>
    <property type="molecule type" value="Genomic_DNA"/>
</dbReference>
<dbReference type="EnsemblPlants" id="evm.model.10.2227">
    <property type="protein sequence ID" value="cds.evm.model.10.2227"/>
    <property type="gene ID" value="evm.TU.10.2227"/>
</dbReference>
<evidence type="ECO:0000313" key="3">
    <source>
        <dbReference type="Proteomes" id="UP000596661"/>
    </source>
</evidence>
<dbReference type="InterPro" id="IPR001087">
    <property type="entry name" value="GDSL"/>
</dbReference>
<dbReference type="PANTHER" id="PTHR45642:SF67">
    <property type="entry name" value="GDSL-LIKE LIPASE_ACYLHYDROLASE FAMILY PROTEIN, EXPRESSED"/>
    <property type="match status" value="1"/>
</dbReference>
<evidence type="ECO:0000256" key="1">
    <source>
        <dbReference type="ARBA" id="ARBA00008668"/>
    </source>
</evidence>
<dbReference type="OMA" id="ILCNQKS"/>
<dbReference type="CDD" id="cd01837">
    <property type="entry name" value="SGNH_plant_lipase_like"/>
    <property type="match status" value="1"/>
</dbReference>
<dbReference type="Gene3D" id="3.40.1090.10">
    <property type="entry name" value="Cytosolic phospholipase A2 catalytic domain"/>
    <property type="match status" value="1"/>
</dbReference>
<accession>A0A803QMM8</accession>
<dbReference type="FunFam" id="3.40.50.1110:FF:000003">
    <property type="entry name" value="GDSL esterase/lipase APG"/>
    <property type="match status" value="1"/>
</dbReference>
<dbReference type="GO" id="GO:0016788">
    <property type="term" value="F:hydrolase activity, acting on ester bonds"/>
    <property type="evidence" value="ECO:0007669"/>
    <property type="project" value="InterPro"/>
</dbReference>
<dbReference type="Pfam" id="PF00657">
    <property type="entry name" value="Lipase_GDSL"/>
    <property type="match status" value="1"/>
</dbReference>
<dbReference type="Gramene" id="evm.model.10.2227">
    <property type="protein sequence ID" value="cds.evm.model.10.2227"/>
    <property type="gene ID" value="evm.TU.10.2227"/>
</dbReference>
<proteinExistence type="inferred from homology"/>
<dbReference type="AlphaFoldDB" id="A0A803QMM8"/>
<dbReference type="InterPro" id="IPR016035">
    <property type="entry name" value="Acyl_Trfase/lysoPLipase"/>
</dbReference>
<dbReference type="SUPFAM" id="SSF52151">
    <property type="entry name" value="FabD/lysophospholipase-like"/>
    <property type="match status" value="1"/>
</dbReference>
<dbReference type="Proteomes" id="UP000596661">
    <property type="component" value="Unassembled WGS sequence"/>
</dbReference>
<dbReference type="InterPro" id="IPR036514">
    <property type="entry name" value="SGNH_hydro_sf"/>
</dbReference>
<protein>
    <recommendedName>
        <fullName evidence="4">GDSL esterase/lipase</fullName>
    </recommendedName>
</protein>
<dbReference type="InterPro" id="IPR050592">
    <property type="entry name" value="GDSL_lipolytic_enzyme"/>
</dbReference>
<reference evidence="2" key="1">
    <citation type="submission" date="2021-03" db="UniProtKB">
        <authorList>
            <consortium name="EnsemblPlants"/>
        </authorList>
    </citation>
    <scope>IDENTIFICATION</scope>
</reference>
<organism evidence="2 3">
    <name type="scientific">Cannabis sativa</name>
    <name type="common">Hemp</name>
    <name type="synonym">Marijuana</name>
    <dbReference type="NCBI Taxonomy" id="3483"/>
    <lineage>
        <taxon>Eukaryota</taxon>
        <taxon>Viridiplantae</taxon>
        <taxon>Streptophyta</taxon>
        <taxon>Embryophyta</taxon>
        <taxon>Tracheophyta</taxon>
        <taxon>Spermatophyta</taxon>
        <taxon>Magnoliopsida</taxon>
        <taxon>eudicotyledons</taxon>
        <taxon>Gunneridae</taxon>
        <taxon>Pentapetalae</taxon>
        <taxon>rosids</taxon>
        <taxon>fabids</taxon>
        <taxon>Rosales</taxon>
        <taxon>Cannabaceae</taxon>
        <taxon>Cannabis</taxon>
    </lineage>
</organism>
<keyword evidence="3" id="KW-1185">Reference proteome</keyword>
<name>A0A803QMM8_CANSA</name>
<evidence type="ECO:0008006" key="4">
    <source>
        <dbReference type="Google" id="ProtNLM"/>
    </source>
</evidence>
<sequence>MEFGRFLVISIGTGSAKSEEKYRADEAAKWGVLGWLSSHNSTPLVDIFTQASSDLADIFLSTVFQALHSEKNYLRIQDDTLGDKESSMDNATKENLDKLVRIGEDLLQKPVSMVNLETGIYSPKHGTTNGEALKRVAQMLYRERKTREARSPMPKLKKGVKAHDIPRDRQPLVPALFIFGDSVVDVGNNNQIPTIIRANFPPYGRDFIGRRPTGRFSNGKLTTDFTAEMLGFSAYPPAYLSRRAVGRNLLIGANFASASSGYFDVTANLYHSIPLSRQVEYYRDYQGKVVSMVGSANASSIFSGGIYLISAGSSDFLQNYYINPLLHNTYTIDQFFNILFENLAQFVEEVYGMGARKIGVTTLPPMGCLPAAITIFGSGSNQCVERINNDAISFNTRLNITIQNLINRFSGLNLVVLDTYTTLRNIISQPSTNGFSEVRRGCCGSGYLETSVLCNLRAMGTCTNASEYVFWDAYHPSEAANKILANALLNQGLSLI</sequence>
<comment type="similarity">
    <text evidence="1">Belongs to the 'GDSL' lipolytic enzyme family.</text>
</comment>
<dbReference type="PANTHER" id="PTHR45642">
    <property type="entry name" value="GDSL ESTERASE/LIPASE EXL3"/>
    <property type="match status" value="1"/>
</dbReference>
<evidence type="ECO:0000313" key="2">
    <source>
        <dbReference type="EnsemblPlants" id="cds.evm.model.10.2227"/>
    </source>
</evidence>
<dbReference type="SUPFAM" id="SSF52266">
    <property type="entry name" value="SGNH hydrolase"/>
    <property type="match status" value="1"/>
</dbReference>